<dbReference type="RefSeq" id="WP_144022593.1">
    <property type="nucleotide sequence ID" value="NZ_FZPH01000005.1"/>
</dbReference>
<sequence>MSSLGRGDEHFHYSDGSHRWIAPAHLEQGVWEAGMRAHLGRHLITMGGKEEVDSIDLPRAYVPRQRREAVDPSLVSARRPTTPDVRSPSA</sequence>
<dbReference type="Proteomes" id="UP000198362">
    <property type="component" value="Unassembled WGS sequence"/>
</dbReference>
<proteinExistence type="predicted"/>
<dbReference type="EMBL" id="FZPH01000005">
    <property type="protein sequence ID" value="SNT37474.1"/>
    <property type="molecule type" value="Genomic_DNA"/>
</dbReference>
<accession>A0A239M606</accession>
<name>A0A239M606_9ACTN</name>
<feature type="region of interest" description="Disordered" evidence="1">
    <location>
        <begin position="66"/>
        <end position="90"/>
    </location>
</feature>
<reference evidence="2 3" key="1">
    <citation type="submission" date="2017-06" db="EMBL/GenBank/DDBJ databases">
        <authorList>
            <person name="Kim H.J."/>
            <person name="Triplett B.A."/>
        </authorList>
    </citation>
    <scope>NUCLEOTIDE SEQUENCE [LARGE SCALE GENOMIC DNA]</scope>
    <source>
        <strain evidence="2 3">CGMCC 4.5593</strain>
    </source>
</reference>
<evidence type="ECO:0000313" key="2">
    <source>
        <dbReference type="EMBL" id="SNT37474.1"/>
    </source>
</evidence>
<gene>
    <name evidence="2" type="ORF">SAMN05421812_105114</name>
</gene>
<keyword evidence="3" id="KW-1185">Reference proteome</keyword>
<dbReference type="OrthoDB" id="3384841at2"/>
<protein>
    <submittedName>
        <fullName evidence="2">Uncharacterized protein</fullName>
    </submittedName>
</protein>
<dbReference type="AlphaFoldDB" id="A0A239M606"/>
<evidence type="ECO:0000313" key="3">
    <source>
        <dbReference type="Proteomes" id="UP000198362"/>
    </source>
</evidence>
<organism evidence="2 3">
    <name type="scientific">Asanoa hainanensis</name>
    <dbReference type="NCBI Taxonomy" id="560556"/>
    <lineage>
        <taxon>Bacteria</taxon>
        <taxon>Bacillati</taxon>
        <taxon>Actinomycetota</taxon>
        <taxon>Actinomycetes</taxon>
        <taxon>Micromonosporales</taxon>
        <taxon>Micromonosporaceae</taxon>
        <taxon>Asanoa</taxon>
    </lineage>
</organism>
<evidence type="ECO:0000256" key="1">
    <source>
        <dbReference type="SAM" id="MobiDB-lite"/>
    </source>
</evidence>